<dbReference type="GO" id="GO:0003677">
    <property type="term" value="F:DNA binding"/>
    <property type="evidence" value="ECO:0007669"/>
    <property type="project" value="UniProtKB-KW"/>
</dbReference>
<dbReference type="CDD" id="cd08414">
    <property type="entry name" value="PBP2_LTTR_aromatics_like"/>
    <property type="match status" value="1"/>
</dbReference>
<dbReference type="FunFam" id="1.10.10.10:FF:000001">
    <property type="entry name" value="LysR family transcriptional regulator"/>
    <property type="match status" value="1"/>
</dbReference>
<dbReference type="InterPro" id="IPR000847">
    <property type="entry name" value="LysR_HTH_N"/>
</dbReference>
<dbReference type="PRINTS" id="PR00039">
    <property type="entry name" value="HTHLYSR"/>
</dbReference>
<feature type="domain" description="HTH lysR-type" evidence="5">
    <location>
        <begin position="1"/>
        <end position="58"/>
    </location>
</feature>
<comment type="similarity">
    <text evidence="1">Belongs to the LysR transcriptional regulatory family.</text>
</comment>
<organism evidence="6 7">
    <name type="scientific">Paraburkholderia phenazinium</name>
    <dbReference type="NCBI Taxonomy" id="60549"/>
    <lineage>
        <taxon>Bacteria</taxon>
        <taxon>Pseudomonadati</taxon>
        <taxon>Pseudomonadota</taxon>
        <taxon>Betaproteobacteria</taxon>
        <taxon>Burkholderiales</taxon>
        <taxon>Burkholderiaceae</taxon>
        <taxon>Paraburkholderia</taxon>
    </lineage>
</organism>
<name>A0A1N6J0P6_9BURK</name>
<dbReference type="Pfam" id="PF00126">
    <property type="entry name" value="HTH_1"/>
    <property type="match status" value="1"/>
</dbReference>
<dbReference type="PROSITE" id="PS50931">
    <property type="entry name" value="HTH_LYSR"/>
    <property type="match status" value="1"/>
</dbReference>
<dbReference type="Pfam" id="PF03466">
    <property type="entry name" value="LysR_substrate"/>
    <property type="match status" value="1"/>
</dbReference>
<dbReference type="RefSeq" id="WP_074296096.1">
    <property type="nucleotide sequence ID" value="NZ_FSRU01000001.1"/>
</dbReference>
<dbReference type="GO" id="GO:0003700">
    <property type="term" value="F:DNA-binding transcription factor activity"/>
    <property type="evidence" value="ECO:0007669"/>
    <property type="project" value="InterPro"/>
</dbReference>
<dbReference type="InterPro" id="IPR036388">
    <property type="entry name" value="WH-like_DNA-bd_sf"/>
</dbReference>
<evidence type="ECO:0000259" key="5">
    <source>
        <dbReference type="PROSITE" id="PS50931"/>
    </source>
</evidence>
<gene>
    <name evidence="6" type="ORF">SAMN05444165_2683</name>
</gene>
<dbReference type="PANTHER" id="PTHR30346">
    <property type="entry name" value="TRANSCRIPTIONAL DUAL REGULATOR HCAR-RELATED"/>
    <property type="match status" value="1"/>
</dbReference>
<evidence type="ECO:0000313" key="7">
    <source>
        <dbReference type="Proteomes" id="UP000185151"/>
    </source>
</evidence>
<dbReference type="Gene3D" id="1.10.10.10">
    <property type="entry name" value="Winged helix-like DNA-binding domain superfamily/Winged helix DNA-binding domain"/>
    <property type="match status" value="1"/>
</dbReference>
<dbReference type="InterPro" id="IPR005119">
    <property type="entry name" value="LysR_subst-bd"/>
</dbReference>
<dbReference type="Gene3D" id="3.40.190.10">
    <property type="entry name" value="Periplasmic binding protein-like II"/>
    <property type="match status" value="2"/>
</dbReference>
<keyword evidence="2" id="KW-0805">Transcription regulation</keyword>
<evidence type="ECO:0000256" key="3">
    <source>
        <dbReference type="ARBA" id="ARBA00023125"/>
    </source>
</evidence>
<reference evidence="6 7" key="1">
    <citation type="submission" date="2016-11" db="EMBL/GenBank/DDBJ databases">
        <authorList>
            <person name="Jaros S."/>
            <person name="Januszkiewicz K."/>
            <person name="Wedrychowicz H."/>
        </authorList>
    </citation>
    <scope>NUCLEOTIDE SEQUENCE [LARGE SCALE GENOMIC DNA]</scope>
    <source>
        <strain evidence="6 7">GAS95</strain>
    </source>
</reference>
<dbReference type="PANTHER" id="PTHR30346:SF0">
    <property type="entry name" value="HCA OPERON TRANSCRIPTIONAL ACTIVATOR HCAR"/>
    <property type="match status" value="1"/>
</dbReference>
<dbReference type="SUPFAM" id="SSF53850">
    <property type="entry name" value="Periplasmic binding protein-like II"/>
    <property type="match status" value="1"/>
</dbReference>
<dbReference type="GO" id="GO:0032993">
    <property type="term" value="C:protein-DNA complex"/>
    <property type="evidence" value="ECO:0007669"/>
    <property type="project" value="TreeGrafter"/>
</dbReference>
<accession>A0A1N6J0P6</accession>
<keyword evidence="7" id="KW-1185">Reference proteome</keyword>
<evidence type="ECO:0000256" key="4">
    <source>
        <dbReference type="ARBA" id="ARBA00023163"/>
    </source>
</evidence>
<evidence type="ECO:0000256" key="1">
    <source>
        <dbReference type="ARBA" id="ARBA00009437"/>
    </source>
</evidence>
<evidence type="ECO:0000313" key="6">
    <source>
        <dbReference type="EMBL" id="SIO37924.1"/>
    </source>
</evidence>
<keyword evidence="3" id="KW-0238">DNA-binding</keyword>
<dbReference type="EMBL" id="FSRU01000001">
    <property type="protein sequence ID" value="SIO37924.1"/>
    <property type="molecule type" value="Genomic_DNA"/>
</dbReference>
<dbReference type="OrthoDB" id="5292387at2"/>
<sequence>MELRHLRYFVVVGEEQHFGRAAERLRVAQPSLSRQVRDLESELGFPLFDRLPRGVRLSAAGKLFLDDSRRILQDVDEARRRAERIALGRAGTLRIGIATALSWHAMVVDSIRELRRRQPDAELMLHHMLSIHQIEAVLSGRLDAGFSAAITPWHKDLAHWEFAQDRILLAVPKGHPLTKRQGIRLRDLQDMPFIWFQRWANPGFDDQLMRACARGGLRAPHIVQEAMDRDTLLGLVQCQIGIAWSTESTRWHCPRSVVLLPVVDMNVRLPFNLIWKKDNSSPLLQKFVAQVQAEGNSVQSHRPE</sequence>
<dbReference type="AlphaFoldDB" id="A0A1N6J0P6"/>
<keyword evidence="4" id="KW-0804">Transcription</keyword>
<dbReference type="InterPro" id="IPR036390">
    <property type="entry name" value="WH_DNA-bd_sf"/>
</dbReference>
<dbReference type="SUPFAM" id="SSF46785">
    <property type="entry name" value="Winged helix' DNA-binding domain"/>
    <property type="match status" value="1"/>
</dbReference>
<evidence type="ECO:0000256" key="2">
    <source>
        <dbReference type="ARBA" id="ARBA00023015"/>
    </source>
</evidence>
<protein>
    <submittedName>
        <fullName evidence="6">Transcriptional regulator, LysR family</fullName>
    </submittedName>
</protein>
<proteinExistence type="inferred from homology"/>
<dbReference type="Proteomes" id="UP000185151">
    <property type="component" value="Unassembled WGS sequence"/>
</dbReference>